<dbReference type="Proteomes" id="UP001157034">
    <property type="component" value="Unassembled WGS sequence"/>
</dbReference>
<proteinExistence type="predicted"/>
<dbReference type="EMBL" id="BSVB01000001">
    <property type="protein sequence ID" value="GMA94335.1"/>
    <property type="molecule type" value="Genomic_DNA"/>
</dbReference>
<evidence type="ECO:0000259" key="1">
    <source>
        <dbReference type="Pfam" id="PF04480"/>
    </source>
</evidence>
<evidence type="ECO:0000313" key="3">
    <source>
        <dbReference type="Proteomes" id="UP001157034"/>
    </source>
</evidence>
<feature type="domain" description="DUF559" evidence="1">
    <location>
        <begin position="46"/>
        <end position="150"/>
    </location>
</feature>
<dbReference type="Gene3D" id="3.40.960.10">
    <property type="entry name" value="VSR Endonuclease"/>
    <property type="match status" value="1"/>
</dbReference>
<dbReference type="RefSeq" id="WP_344201411.1">
    <property type="nucleotide sequence ID" value="NZ_BAAAQO010000003.1"/>
</dbReference>
<evidence type="ECO:0000313" key="2">
    <source>
        <dbReference type="EMBL" id="GMA94335.1"/>
    </source>
</evidence>
<keyword evidence="3" id="KW-1185">Reference proteome</keyword>
<reference evidence="3" key="1">
    <citation type="journal article" date="2019" name="Int. J. Syst. Evol. Microbiol.">
        <title>The Global Catalogue of Microorganisms (GCM) 10K type strain sequencing project: providing services to taxonomists for standard genome sequencing and annotation.</title>
        <authorList>
            <consortium name="The Broad Institute Genomics Platform"/>
            <consortium name="The Broad Institute Genome Sequencing Center for Infectious Disease"/>
            <person name="Wu L."/>
            <person name="Ma J."/>
        </authorList>
    </citation>
    <scope>NUCLEOTIDE SEQUENCE [LARGE SCALE GENOMIC DNA]</scope>
    <source>
        <strain evidence="3">NBRC 108894</strain>
    </source>
</reference>
<dbReference type="InterPro" id="IPR007569">
    <property type="entry name" value="DUF559"/>
</dbReference>
<organism evidence="2 3">
    <name type="scientific">Pseudolysinimonas kribbensis</name>
    <dbReference type="NCBI Taxonomy" id="433641"/>
    <lineage>
        <taxon>Bacteria</taxon>
        <taxon>Bacillati</taxon>
        <taxon>Actinomycetota</taxon>
        <taxon>Actinomycetes</taxon>
        <taxon>Micrococcales</taxon>
        <taxon>Microbacteriaceae</taxon>
        <taxon>Pseudolysinimonas</taxon>
    </lineage>
</organism>
<sequence>MSPAEAITQAASCIPFGELVAAIDSALRQDLVQAGQLAGRSTTIDRALAMADARAESGLESLIRMLLVELGLGFRLQAVITGVGRVDFLVEERVVVEADGDEFHGSAPARARDRIRDAAAVAAGYSALRFDYAQIVFQRELVARAIVNAVRIHRGVKGAGRRTRSGQKRIDVRRFS</sequence>
<name>A0ABQ6K155_9MICO</name>
<accession>A0ABQ6K155</accession>
<dbReference type="SUPFAM" id="SSF52980">
    <property type="entry name" value="Restriction endonuclease-like"/>
    <property type="match status" value="1"/>
</dbReference>
<comment type="caution">
    <text evidence="2">The sequence shown here is derived from an EMBL/GenBank/DDBJ whole genome shotgun (WGS) entry which is preliminary data.</text>
</comment>
<dbReference type="Pfam" id="PF04480">
    <property type="entry name" value="DUF559"/>
    <property type="match status" value="1"/>
</dbReference>
<gene>
    <name evidence="2" type="ORF">GCM10025881_11590</name>
</gene>
<dbReference type="InterPro" id="IPR011335">
    <property type="entry name" value="Restrct_endonuc-II-like"/>
</dbReference>
<protein>
    <recommendedName>
        <fullName evidence="1">DUF559 domain-containing protein</fullName>
    </recommendedName>
</protein>